<dbReference type="Gene3D" id="1.25.40.10">
    <property type="entry name" value="Tetratricopeptide repeat domain"/>
    <property type="match status" value="1"/>
</dbReference>
<gene>
    <name evidence="2" type="ORF">RJ641_006162</name>
</gene>
<dbReference type="EMBL" id="JBAMMX010000014">
    <property type="protein sequence ID" value="KAK6927571.1"/>
    <property type="molecule type" value="Genomic_DNA"/>
</dbReference>
<evidence type="ECO:0000256" key="1">
    <source>
        <dbReference type="SAM" id="Coils"/>
    </source>
</evidence>
<evidence type="ECO:0000313" key="2">
    <source>
        <dbReference type="EMBL" id="KAK6927571.1"/>
    </source>
</evidence>
<dbReference type="SUPFAM" id="SSF48452">
    <property type="entry name" value="TPR-like"/>
    <property type="match status" value="1"/>
</dbReference>
<name>A0AAN8Z7A2_9MAGN</name>
<dbReference type="PANTHER" id="PTHR26312:SF168">
    <property type="entry name" value="OS06G0606700 PROTEIN"/>
    <property type="match status" value="1"/>
</dbReference>
<comment type="caution">
    <text evidence="2">The sequence shown here is derived from an EMBL/GenBank/DDBJ whole genome shotgun (WGS) entry which is preliminary data.</text>
</comment>
<feature type="coiled-coil region" evidence="1">
    <location>
        <begin position="160"/>
        <end position="187"/>
    </location>
</feature>
<accession>A0AAN8Z7A2</accession>
<dbReference type="AlphaFoldDB" id="A0AAN8Z7A2"/>
<sequence>MLLRSALTQILRPPSEHDPDHHLHYPTQSASIAVHSVSWPSRNFIRDHQHPNNNKLANVHPPILSKEEEREANFKNVWWNYIVSNQEERETGRESECCDVLVGGSCGGYGGGWICGGDGGESDSDDEFSGWDDWKEKMDLYYQRMIMENPGNALLLGNYARFLNEVLDDLERAEEFFERAILENQEDGNLLCAYAGLIWRRHKDASRAEFYFDQALKSAFNDCHVFAAYAHFLWEVEEEDMTKEN</sequence>
<dbReference type="Proteomes" id="UP001370490">
    <property type="component" value="Unassembled WGS sequence"/>
</dbReference>
<dbReference type="InterPro" id="IPR011990">
    <property type="entry name" value="TPR-like_helical_dom_sf"/>
</dbReference>
<keyword evidence="1" id="KW-0175">Coiled coil</keyword>
<protein>
    <submittedName>
        <fullName evidence="2">Uncharacterized protein</fullName>
    </submittedName>
</protein>
<keyword evidence="3" id="KW-1185">Reference proteome</keyword>
<proteinExistence type="predicted"/>
<reference evidence="2 3" key="1">
    <citation type="submission" date="2023-12" db="EMBL/GenBank/DDBJ databases">
        <title>A high-quality genome assembly for Dillenia turbinata (Dilleniales).</title>
        <authorList>
            <person name="Chanderbali A."/>
        </authorList>
    </citation>
    <scope>NUCLEOTIDE SEQUENCE [LARGE SCALE GENOMIC DNA]</scope>
    <source>
        <strain evidence="2">LSX21</strain>
        <tissue evidence="2">Leaf</tissue>
    </source>
</reference>
<evidence type="ECO:0000313" key="3">
    <source>
        <dbReference type="Proteomes" id="UP001370490"/>
    </source>
</evidence>
<organism evidence="2 3">
    <name type="scientific">Dillenia turbinata</name>
    <dbReference type="NCBI Taxonomy" id="194707"/>
    <lineage>
        <taxon>Eukaryota</taxon>
        <taxon>Viridiplantae</taxon>
        <taxon>Streptophyta</taxon>
        <taxon>Embryophyta</taxon>
        <taxon>Tracheophyta</taxon>
        <taxon>Spermatophyta</taxon>
        <taxon>Magnoliopsida</taxon>
        <taxon>eudicotyledons</taxon>
        <taxon>Gunneridae</taxon>
        <taxon>Pentapetalae</taxon>
        <taxon>Dilleniales</taxon>
        <taxon>Dilleniaceae</taxon>
        <taxon>Dillenia</taxon>
    </lineage>
</organism>
<dbReference type="PANTHER" id="PTHR26312">
    <property type="entry name" value="TETRATRICOPEPTIDE REPEAT PROTEIN 5"/>
    <property type="match status" value="1"/>
</dbReference>